<evidence type="ECO:0000256" key="1">
    <source>
        <dbReference type="SAM" id="MobiDB-lite"/>
    </source>
</evidence>
<evidence type="ECO:0000256" key="2">
    <source>
        <dbReference type="SAM" id="SignalP"/>
    </source>
</evidence>
<accession>A0A6L6XT82</accession>
<dbReference type="RefSeq" id="WP_157342691.1">
    <property type="nucleotide sequence ID" value="NZ_WSEK01000004.1"/>
</dbReference>
<gene>
    <name evidence="3" type="ORF">GON03_11690</name>
</gene>
<comment type="caution">
    <text evidence="3">The sequence shown here is derived from an EMBL/GenBank/DDBJ whole genome shotgun (WGS) entry which is preliminary data.</text>
</comment>
<protein>
    <submittedName>
        <fullName evidence="3">Uncharacterized protein</fullName>
    </submittedName>
</protein>
<feature type="chain" id="PRO_5027081969" evidence="2">
    <location>
        <begin position="29"/>
        <end position="720"/>
    </location>
</feature>
<feature type="region of interest" description="Disordered" evidence="1">
    <location>
        <begin position="572"/>
        <end position="610"/>
    </location>
</feature>
<proteinExistence type="predicted"/>
<evidence type="ECO:0000313" key="3">
    <source>
        <dbReference type="EMBL" id="MVQ49847.1"/>
    </source>
</evidence>
<keyword evidence="4" id="KW-1185">Reference proteome</keyword>
<dbReference type="InterPro" id="IPR039535">
    <property type="entry name" value="ASST-like"/>
</dbReference>
<name>A0A6L6XT82_9ACTN</name>
<organism evidence="3 4">
    <name type="scientific">Nocardioides agri</name>
    <dbReference type="NCBI Taxonomy" id="2682843"/>
    <lineage>
        <taxon>Bacteria</taxon>
        <taxon>Bacillati</taxon>
        <taxon>Actinomycetota</taxon>
        <taxon>Actinomycetes</taxon>
        <taxon>Propionibacteriales</taxon>
        <taxon>Nocardioidaceae</taxon>
        <taxon>Nocardioides</taxon>
    </lineage>
</organism>
<dbReference type="PANTHER" id="PTHR35340:SF5">
    <property type="entry name" value="ASST-DOMAIN-CONTAINING PROTEIN"/>
    <property type="match status" value="1"/>
</dbReference>
<evidence type="ECO:0000313" key="4">
    <source>
        <dbReference type="Proteomes" id="UP000473525"/>
    </source>
</evidence>
<sequence length="720" mass="75974">MVRGISVVVSLALILAGAVLGVARTADADPPGLDITVDGTGVATYPAFDPAIHRYGVTTTAATAGTVTVSVAAGPDAAVRIDGRPAPTSSRTFTGLTSGDEISVLVTSAGATTPYSFVYLPAGFPKLERVPAGTDSPSPGYVFLTLALWVSPSPTYEAAVDANGVPVYVRSTDTAIDLKPIPGGYSVGRSTTVPNGGSDLVELDSAFREVRRRHTSAPVVNTDGHDSVLMPDGSAYLLSYEPNVDTGDVDTIIQQVSADGTALFTWNSKDHVDIEAETVTDRSPANPNRADYAHSNSIQVLPDGDLLVSFRHLSSAFKIARTAHDGYAVGDVIWKLGGRDSDFAFTDEEGDPDGGPCAQHTVYQVAPGRILMFDNGSGPGGFAPPMCINPADPTGPTIARPHTRIVEWAYSWDETTHTGTAHVVRSYAPAGRFALFAGSSQRLPNGHTMIGWAASTPTMATELDEDGDPVWELRDPSATPYFTYRAFKGAAPDTQRPDVAIASPAPGAVYQLGAPSDPVVADCTDRGGSSLATCEVPVLSTAVAGTHSYEVTAADRAGNTTTVKRSYTVVASPTTPAPTAPTAPATTPGRPDARVRVAGGRPTGDNRYDWTGKHRRTVRLAGPVTRRTAWVTVVNRGEEPARFALSRTADSRRFRAVLTSADGVRRSTVLAPGEAWTIRVRVERSPRARPGDERVFLIRVRSATDPLLRDAVAVHVRAVR</sequence>
<reference evidence="3 4" key="1">
    <citation type="submission" date="2019-12" db="EMBL/GenBank/DDBJ databases">
        <authorList>
            <person name="Huq M.A."/>
        </authorList>
    </citation>
    <scope>NUCLEOTIDE SEQUENCE [LARGE SCALE GENOMIC DNA]</scope>
    <source>
        <strain evidence="3 4">MAH-18</strain>
    </source>
</reference>
<dbReference type="Pfam" id="PF14269">
    <property type="entry name" value="Arylsulfotran_2"/>
    <property type="match status" value="1"/>
</dbReference>
<dbReference type="EMBL" id="WSEK01000004">
    <property type="protein sequence ID" value="MVQ49847.1"/>
    <property type="molecule type" value="Genomic_DNA"/>
</dbReference>
<feature type="signal peptide" evidence="2">
    <location>
        <begin position="1"/>
        <end position="28"/>
    </location>
</feature>
<dbReference type="Proteomes" id="UP000473525">
    <property type="component" value="Unassembled WGS sequence"/>
</dbReference>
<dbReference type="PANTHER" id="PTHR35340">
    <property type="entry name" value="PQQ ENZYME REPEAT PROTEIN-RELATED"/>
    <property type="match status" value="1"/>
</dbReference>
<dbReference type="AlphaFoldDB" id="A0A6L6XT82"/>
<dbReference type="InterPro" id="IPR053143">
    <property type="entry name" value="Arylsulfate_ST"/>
</dbReference>
<keyword evidence="2" id="KW-0732">Signal</keyword>